<feature type="domain" description="Cell wall hydrolase SleB" evidence="1">
    <location>
        <begin position="314"/>
        <end position="427"/>
    </location>
</feature>
<evidence type="ECO:0000259" key="1">
    <source>
        <dbReference type="Pfam" id="PF07486"/>
    </source>
</evidence>
<organism evidence="2 3">
    <name type="scientific">Rubidibacter lacunae KORDI 51-2</name>
    <dbReference type="NCBI Taxonomy" id="582515"/>
    <lineage>
        <taxon>Bacteria</taxon>
        <taxon>Bacillati</taxon>
        <taxon>Cyanobacteriota</taxon>
        <taxon>Cyanophyceae</taxon>
        <taxon>Oscillatoriophycideae</taxon>
        <taxon>Chroococcales</taxon>
        <taxon>Aphanothecaceae</taxon>
        <taxon>Rubidibacter</taxon>
    </lineage>
</organism>
<evidence type="ECO:0000313" key="2">
    <source>
        <dbReference type="EMBL" id="ERN43196.1"/>
    </source>
</evidence>
<dbReference type="InterPro" id="IPR042047">
    <property type="entry name" value="SleB_dom1"/>
</dbReference>
<keyword evidence="2" id="KW-0378">Hydrolase</keyword>
<dbReference type="RefSeq" id="WP_022603741.1">
    <property type="nucleotide sequence ID" value="NZ_ASSJ01000001.1"/>
</dbReference>
<dbReference type="GO" id="GO:0016787">
    <property type="term" value="F:hydrolase activity"/>
    <property type="evidence" value="ECO:0007669"/>
    <property type="project" value="UniProtKB-KW"/>
</dbReference>
<dbReference type="eggNOG" id="COG3773">
    <property type="taxonomic scope" value="Bacteria"/>
</dbReference>
<dbReference type="InParanoid" id="U5DNF2"/>
<protein>
    <submittedName>
        <fullName evidence="2">Cell Wall hydrolase</fullName>
    </submittedName>
</protein>
<dbReference type="Pfam" id="PF07486">
    <property type="entry name" value="Hydrolase_2"/>
    <property type="match status" value="1"/>
</dbReference>
<accession>U5DNF2</accession>
<comment type="caution">
    <text evidence="2">The sequence shown here is derived from an EMBL/GenBank/DDBJ whole genome shotgun (WGS) entry which is preliminary data.</text>
</comment>
<dbReference type="STRING" id="582515.KR51_00000900"/>
<dbReference type="eggNOG" id="COG3409">
    <property type="taxonomic scope" value="Bacteria"/>
</dbReference>
<dbReference type="AlphaFoldDB" id="U5DNF2"/>
<dbReference type="PATRIC" id="fig|582515.4.peg.111"/>
<dbReference type="EMBL" id="ASSJ01000001">
    <property type="protein sequence ID" value="ERN43196.1"/>
    <property type="molecule type" value="Genomic_DNA"/>
</dbReference>
<dbReference type="Proteomes" id="UP000016960">
    <property type="component" value="Unassembled WGS sequence"/>
</dbReference>
<dbReference type="Gene3D" id="1.10.10.2520">
    <property type="entry name" value="Cell wall hydrolase SleB, domain 1"/>
    <property type="match status" value="1"/>
</dbReference>
<name>U5DNF2_9CHRO</name>
<sequence length="430" mass="48925">MGQSIRALVNTVAKKEPIDSLHLEGNRKTNILAGWVCPILDSQGAENNHVKVNLGFNAGIWYFYKPHIQLYGSMHASGTLAEKVVACCEERDFPLDREPGEINIIGIEGMHPNGEFNLDQNDKWNDTVAILTFREGKPHFNLLCKATTEPGYHYTHNTEIHEGVARLDTGYHHNLWQVGQHRGYEALAQKGNLARLVRDANRDYLRNDTTSYERLRGINLHTTKPGLASPDTIGKWSAGCVVIYSPKEFLQFMELVKGSSQFRRYSDFAFSFILIWSRWLEQTPRPIEPVPTVSDDYDVDIDVLARTIWGEARGEKRLGKTAVAWVVRNRASRSPSYGWPPTIRQVCQQPWQFSCWNENDPNRDKLLTVNVSNSEFRESQEIAKKVLNGEIPDPTNGADHFFANYISTPDWARGQSIVAEIGVHLFYRLV</sequence>
<evidence type="ECO:0000313" key="3">
    <source>
        <dbReference type="Proteomes" id="UP000016960"/>
    </source>
</evidence>
<reference evidence="2 3" key="1">
    <citation type="submission" date="2013-05" db="EMBL/GenBank/DDBJ databases">
        <title>Draft genome sequence of Rubidibacter lacunae KORDI 51-2.</title>
        <authorList>
            <person name="Choi D.H."/>
            <person name="Noh J.H."/>
            <person name="Kwon K.-K."/>
            <person name="Lee J.-H."/>
            <person name="Ryu J.-Y."/>
        </authorList>
    </citation>
    <scope>NUCLEOTIDE SEQUENCE [LARGE SCALE GENOMIC DNA]</scope>
    <source>
        <strain evidence="2 3">KORDI 51-2</strain>
    </source>
</reference>
<proteinExistence type="predicted"/>
<dbReference type="Gene3D" id="6.20.240.60">
    <property type="match status" value="1"/>
</dbReference>
<dbReference type="InterPro" id="IPR011105">
    <property type="entry name" value="Cell_wall_hydrolase_SleB"/>
</dbReference>
<gene>
    <name evidence="2" type="ORF">KR51_00000900</name>
</gene>
<keyword evidence="3" id="KW-1185">Reference proteome</keyword>